<dbReference type="InterPro" id="IPR029063">
    <property type="entry name" value="SAM-dependent_MTases_sf"/>
</dbReference>
<comment type="caution">
    <text evidence="7">The sequence shown here is derived from an EMBL/GenBank/DDBJ whole genome shotgun (WGS) entry which is preliminary data.</text>
</comment>
<keyword evidence="8" id="KW-1185">Reference proteome</keyword>
<dbReference type="PANTHER" id="PTHR43619">
    <property type="entry name" value="S-ADENOSYL-L-METHIONINE-DEPENDENT METHYLTRANSFERASE YKTD-RELATED"/>
    <property type="match status" value="1"/>
</dbReference>
<protein>
    <recommendedName>
        <fullName evidence="6">S-adenosyl-L-methionine-dependent methyltransferase</fullName>
        <ecNumber evidence="6">2.1.1.-</ecNumber>
    </recommendedName>
</protein>
<evidence type="ECO:0000256" key="2">
    <source>
        <dbReference type="ARBA" id="ARBA00008138"/>
    </source>
</evidence>
<dbReference type="Gene3D" id="3.40.50.150">
    <property type="entry name" value="Vaccinia Virus protein VP39"/>
    <property type="match status" value="1"/>
</dbReference>
<dbReference type="AlphaFoldDB" id="E2SDN7"/>
<gene>
    <name evidence="7" type="ORF">HMPREF0063_11823</name>
</gene>
<evidence type="ECO:0000256" key="1">
    <source>
        <dbReference type="ARBA" id="ARBA00003907"/>
    </source>
</evidence>
<dbReference type="eggNOG" id="COG3315">
    <property type="taxonomic scope" value="Bacteria"/>
</dbReference>
<dbReference type="STRING" id="585531.HMPREF0063_11823"/>
<evidence type="ECO:0000256" key="3">
    <source>
        <dbReference type="ARBA" id="ARBA00022603"/>
    </source>
</evidence>
<accession>E2SDN7</accession>
<evidence type="ECO:0000256" key="4">
    <source>
        <dbReference type="ARBA" id="ARBA00022679"/>
    </source>
</evidence>
<keyword evidence="3 6" id="KW-0489">Methyltransferase</keyword>
<evidence type="ECO:0000313" key="8">
    <source>
        <dbReference type="Proteomes" id="UP000003111"/>
    </source>
</evidence>
<proteinExistence type="inferred from homology"/>
<dbReference type="PANTHER" id="PTHR43619:SF2">
    <property type="entry name" value="S-ADENOSYL-L-METHIONINE-DEPENDENT METHYLTRANSFERASES SUPERFAMILY PROTEIN"/>
    <property type="match status" value="1"/>
</dbReference>
<dbReference type="GO" id="GO:0032259">
    <property type="term" value="P:methylation"/>
    <property type="evidence" value="ECO:0007669"/>
    <property type="project" value="UniProtKB-KW"/>
</dbReference>
<sequence>MELHRSDRASITARATLMMRVLELDRPPSRRIVSDEVAPYFLPSAARRALAPAVYLAPPRHALERTPLIAFTTSVLCRHAFIDAHLLEALPEVDQVVVLGAGYDSRAYRFAREIGGRPVFEVDLAPLSRRKAALVEARRDVFGDAVVRRVEIDFRTQSLRDRLAECGFVVGARTFVVWEGVVPYLTREAVDETLADLAAVCGPGSTVTIDVWHSLEGGGLWPRVRRAAESSLRLIGEPVDLMLPAAEIPGLLTPHGFAPVDLVGAEEIARRHSTDGRPCDPGIHLVAARSS</sequence>
<evidence type="ECO:0000256" key="6">
    <source>
        <dbReference type="RuleBase" id="RU362030"/>
    </source>
</evidence>
<dbReference type="EC" id="2.1.1.-" evidence="6"/>
<keyword evidence="5 6" id="KW-0949">S-adenosyl-L-methionine</keyword>
<dbReference type="NCBIfam" id="TIGR00027">
    <property type="entry name" value="mthyl_TIGR00027"/>
    <property type="match status" value="1"/>
</dbReference>
<dbReference type="InterPro" id="IPR011610">
    <property type="entry name" value="SAM_mthyl_Trfase_ML2640-like"/>
</dbReference>
<dbReference type="HOGENOM" id="CLU_056160_3_1_11"/>
<comment type="function">
    <text evidence="1 6">Exhibits S-adenosyl-L-methionine-dependent methyltransferase activity.</text>
</comment>
<evidence type="ECO:0000256" key="5">
    <source>
        <dbReference type="ARBA" id="ARBA00022691"/>
    </source>
</evidence>
<evidence type="ECO:0000313" key="7">
    <source>
        <dbReference type="EMBL" id="EFQ82614.1"/>
    </source>
</evidence>
<keyword evidence="4" id="KW-0808">Transferase</keyword>
<dbReference type="InterPro" id="IPR007213">
    <property type="entry name" value="Ppm1/Ppm2/Tcmp"/>
</dbReference>
<organism evidence="7 8">
    <name type="scientific">Aeromicrobium marinum DSM 15272</name>
    <dbReference type="NCBI Taxonomy" id="585531"/>
    <lineage>
        <taxon>Bacteria</taxon>
        <taxon>Bacillati</taxon>
        <taxon>Actinomycetota</taxon>
        <taxon>Actinomycetes</taxon>
        <taxon>Propionibacteriales</taxon>
        <taxon>Nocardioidaceae</taxon>
        <taxon>Aeromicrobium</taxon>
    </lineage>
</organism>
<dbReference type="Proteomes" id="UP000003111">
    <property type="component" value="Unassembled WGS sequence"/>
</dbReference>
<dbReference type="SUPFAM" id="SSF53335">
    <property type="entry name" value="S-adenosyl-L-methionine-dependent methyltransferases"/>
    <property type="match status" value="1"/>
</dbReference>
<name>E2SDN7_9ACTN</name>
<dbReference type="EMBL" id="ACLF03000006">
    <property type="protein sequence ID" value="EFQ82614.1"/>
    <property type="molecule type" value="Genomic_DNA"/>
</dbReference>
<dbReference type="GO" id="GO:0008168">
    <property type="term" value="F:methyltransferase activity"/>
    <property type="evidence" value="ECO:0007669"/>
    <property type="project" value="UniProtKB-UniRule"/>
</dbReference>
<comment type="similarity">
    <text evidence="2 6">Belongs to the UPF0677 family.</text>
</comment>
<dbReference type="Pfam" id="PF04072">
    <property type="entry name" value="LCM"/>
    <property type="match status" value="1"/>
</dbReference>
<reference evidence="7" key="1">
    <citation type="submission" date="2010-08" db="EMBL/GenBank/DDBJ databases">
        <authorList>
            <person name="Muzny D."/>
            <person name="Qin X."/>
            <person name="Buhay C."/>
            <person name="Dugan-Rocha S."/>
            <person name="Ding Y."/>
            <person name="Chen G."/>
            <person name="Hawes A."/>
            <person name="Holder M."/>
            <person name="Jhangiani S."/>
            <person name="Johnson A."/>
            <person name="Khan Z."/>
            <person name="Li Z."/>
            <person name="Liu W."/>
            <person name="Liu X."/>
            <person name="Perez L."/>
            <person name="Shen H."/>
            <person name="Wang Q."/>
            <person name="Watt J."/>
            <person name="Xi L."/>
            <person name="Xin Y."/>
            <person name="Zhou J."/>
            <person name="Deng J."/>
            <person name="Jiang H."/>
            <person name="Liu Y."/>
            <person name="Qu J."/>
            <person name="Song X.-Z."/>
            <person name="Zhang L."/>
            <person name="Villasana D."/>
            <person name="Johnson A."/>
            <person name="Liu J."/>
            <person name="Liyanage D."/>
            <person name="Lorensuhewa L."/>
            <person name="Robinson T."/>
            <person name="Song A."/>
            <person name="Song B.-B."/>
            <person name="Dinh H."/>
            <person name="Thornton R."/>
            <person name="Coyle M."/>
            <person name="Francisco L."/>
            <person name="Jackson L."/>
            <person name="Javaid M."/>
            <person name="Korchina V."/>
            <person name="Kovar C."/>
            <person name="Mata R."/>
            <person name="Mathew T."/>
            <person name="Ngo R."/>
            <person name="Nguyen L."/>
            <person name="Nguyen N."/>
            <person name="Okwuonu G."/>
            <person name="Ongeri F."/>
            <person name="Pham C."/>
            <person name="Simmons D."/>
            <person name="Wilczek-Boney K."/>
            <person name="Hale W."/>
            <person name="Jakkamsetti A."/>
            <person name="Pham P."/>
            <person name="Ruth R."/>
            <person name="San Lucas F."/>
            <person name="Warren J."/>
            <person name="Zhang J."/>
            <person name="Zhao Z."/>
            <person name="Zhou C."/>
            <person name="Zhu D."/>
            <person name="Lee S."/>
            <person name="Bess C."/>
            <person name="Blankenburg K."/>
            <person name="Forbes L."/>
            <person name="Fu Q."/>
            <person name="Gubbala S."/>
            <person name="Hirani K."/>
            <person name="Jayaseelan J.C."/>
            <person name="Lara F."/>
            <person name="Munidasa M."/>
            <person name="Palculict T."/>
            <person name="Patil S."/>
            <person name="Pu L.-L."/>
            <person name="Saada N."/>
            <person name="Tang L."/>
            <person name="Weissenberger G."/>
            <person name="Zhu Y."/>
            <person name="Hemphill L."/>
            <person name="Shang Y."/>
            <person name="Youmans B."/>
            <person name="Ayvaz T."/>
            <person name="Ross M."/>
            <person name="Santibanez J."/>
            <person name="Aqrawi P."/>
            <person name="Gross S."/>
            <person name="Joshi V."/>
            <person name="Fowler G."/>
            <person name="Nazareth L."/>
            <person name="Reid J."/>
            <person name="Worley K."/>
            <person name="Petrosino J."/>
            <person name="Highlander S."/>
            <person name="Gibbs R."/>
        </authorList>
    </citation>
    <scope>NUCLEOTIDE SEQUENCE [LARGE SCALE GENOMIC DNA]</scope>
    <source>
        <strain evidence="7">DSM 15272</strain>
    </source>
</reference>
<dbReference type="OrthoDB" id="9806164at2"/>
<dbReference type="RefSeq" id="WP_007076915.1">
    <property type="nucleotide sequence ID" value="NZ_CM001024.1"/>
</dbReference>